<gene>
    <name evidence="4" type="ORF">CLH61_16380</name>
</gene>
<evidence type="ECO:0000313" key="5">
    <source>
        <dbReference type="Proteomes" id="UP000231409"/>
    </source>
</evidence>
<reference evidence="4 5" key="1">
    <citation type="submission" date="2017-09" db="EMBL/GenBank/DDBJ databases">
        <title>The draft genome sequences of Marinobacter sp. PWS21.</title>
        <authorList>
            <person name="Cao J."/>
        </authorList>
    </citation>
    <scope>NUCLEOTIDE SEQUENCE [LARGE SCALE GENOMIC DNA]</scope>
    <source>
        <strain evidence="4 5">PWS21</strain>
    </source>
</reference>
<dbReference type="RefSeq" id="WP_099615841.1">
    <property type="nucleotide sequence ID" value="NZ_KZ319376.1"/>
</dbReference>
<feature type="domain" description="VWFA" evidence="2">
    <location>
        <begin position="351"/>
        <end position="521"/>
    </location>
</feature>
<organism evidence="4 5">
    <name type="scientific">Marinobacter profundi</name>
    <dbReference type="NCBI Taxonomy" id="2666256"/>
    <lineage>
        <taxon>Bacteria</taxon>
        <taxon>Pseudomonadati</taxon>
        <taxon>Pseudomonadota</taxon>
        <taxon>Gammaproteobacteria</taxon>
        <taxon>Pseudomonadales</taxon>
        <taxon>Marinobacteraceae</taxon>
        <taxon>Marinobacter</taxon>
    </lineage>
</organism>
<keyword evidence="1" id="KW-0472">Membrane</keyword>
<dbReference type="InterPro" id="IPR022440">
    <property type="entry name" value="CHP03788"/>
</dbReference>
<dbReference type="SUPFAM" id="SSF53300">
    <property type="entry name" value="vWA-like"/>
    <property type="match status" value="1"/>
</dbReference>
<dbReference type="Pfam" id="PF08487">
    <property type="entry name" value="VIT"/>
    <property type="match status" value="1"/>
</dbReference>
<dbReference type="PROSITE" id="PS51468">
    <property type="entry name" value="VIT"/>
    <property type="match status" value="1"/>
</dbReference>
<dbReference type="Gene3D" id="3.40.50.410">
    <property type="entry name" value="von Willebrand factor, type A domain"/>
    <property type="match status" value="1"/>
</dbReference>
<name>A0A2G1UHC7_9GAMM</name>
<proteinExistence type="predicted"/>
<dbReference type="PROSITE" id="PS50234">
    <property type="entry name" value="VWFA"/>
    <property type="match status" value="1"/>
</dbReference>
<keyword evidence="1" id="KW-1133">Transmembrane helix</keyword>
<protein>
    <submittedName>
        <fullName evidence="4">Marine proteobacterial sortase target protein</fullName>
    </submittedName>
</protein>
<dbReference type="NCBIfam" id="TIGR03788">
    <property type="entry name" value="marine_srt_targ"/>
    <property type="match status" value="1"/>
</dbReference>
<dbReference type="InterPro" id="IPR013694">
    <property type="entry name" value="VIT"/>
</dbReference>
<feature type="domain" description="VIT" evidence="3">
    <location>
        <begin position="65"/>
        <end position="193"/>
    </location>
</feature>
<dbReference type="EMBL" id="NTFH01000013">
    <property type="protein sequence ID" value="PHQ13877.1"/>
    <property type="molecule type" value="Genomic_DNA"/>
</dbReference>
<sequence length="709" mass="77259">MLLSVLLPAPDVRPAPAARPLSRRPRRSLRWVEGVSVWLVMLLLLFVHPLYAEAADEPRPETGASFHFLSADGRWQAPAMVLTTDYRVTVTGMVAQTRLRQEFANTGREWREGVFVFPLPADASVHGLTMVAGERRIVGEIQPREMAQRAYEAARDHGQQAARVDQQRPNLFTTRLANIPPGESVTVELQYQQLVRYQSGEFELRLPTTLTPRYMPGRPASNPSRQWQEGWAVATTEVADAERISPFTVATADVADASHRARVAVTVNAGLPVARVTSPSHALTTTWNGSAVTVTPTEELVTMDRDFVLRWQPVRSAEPAAAVFRETWQGEEYLLAMLVPGLDNGQWLARELVFVIDTSGSMAGESIRQARAALLEGLATLTPDDRFNVIRFDSETRSLFIDSVAASANNLARARRYVMALEADGGTEMAPALDAALGSEGTPGLVRQVVFITDGAVGNEAALFARIRNQLGNSRLFTVGIGSAPNMHFMREAARYGRGTYTAISDLATLAEPLAGLFGKMKAPVLTDLQVQWPGADSGEAVFPRRPGDLFAGEPLLQLAKDKGASGELIVSGRLPDGSQWQQPLDLDQAAPGSGLHRLWARHKVDSLQDQNFDGQVSDAVRREITGIAVRHQLMTRYTSLVAVDKSPARPLEEDLVAESVPTLLPAGSTTGMLRYPATATAAPLLIGLGLTGLMFALAATMLRRRVFQ</sequence>
<evidence type="ECO:0000256" key="1">
    <source>
        <dbReference type="SAM" id="Phobius"/>
    </source>
</evidence>
<dbReference type="PANTHER" id="PTHR45737:SF6">
    <property type="entry name" value="VON WILLEBRAND FACTOR A DOMAIN-CONTAINING PROTEIN 5A"/>
    <property type="match status" value="1"/>
</dbReference>
<dbReference type="InterPro" id="IPR002035">
    <property type="entry name" value="VWF_A"/>
</dbReference>
<keyword evidence="1" id="KW-0812">Transmembrane</keyword>
<evidence type="ECO:0000313" key="4">
    <source>
        <dbReference type="EMBL" id="PHQ13877.1"/>
    </source>
</evidence>
<evidence type="ECO:0000259" key="2">
    <source>
        <dbReference type="PROSITE" id="PS50234"/>
    </source>
</evidence>
<dbReference type="SMART" id="SM00327">
    <property type="entry name" value="VWA"/>
    <property type="match status" value="1"/>
</dbReference>
<keyword evidence="5" id="KW-1185">Reference proteome</keyword>
<dbReference type="AlphaFoldDB" id="A0A2G1UHC7"/>
<dbReference type="SMART" id="SM00609">
    <property type="entry name" value="VIT"/>
    <property type="match status" value="1"/>
</dbReference>
<dbReference type="Proteomes" id="UP000231409">
    <property type="component" value="Unassembled WGS sequence"/>
</dbReference>
<feature type="transmembrane region" description="Helical" evidence="1">
    <location>
        <begin position="682"/>
        <end position="703"/>
    </location>
</feature>
<accession>A0A2G1UHC7</accession>
<evidence type="ECO:0000259" key="3">
    <source>
        <dbReference type="PROSITE" id="PS51468"/>
    </source>
</evidence>
<dbReference type="PANTHER" id="PTHR45737">
    <property type="entry name" value="VON WILLEBRAND FACTOR A DOMAIN-CONTAINING PROTEIN 5A"/>
    <property type="match status" value="1"/>
</dbReference>
<dbReference type="InterPro" id="IPR036465">
    <property type="entry name" value="vWFA_dom_sf"/>
</dbReference>
<dbReference type="Pfam" id="PF13768">
    <property type="entry name" value="VWA_3"/>
    <property type="match status" value="1"/>
</dbReference>
<comment type="caution">
    <text evidence="4">The sequence shown here is derived from an EMBL/GenBank/DDBJ whole genome shotgun (WGS) entry which is preliminary data.</text>
</comment>